<keyword evidence="3" id="KW-1185">Reference proteome</keyword>
<organism evidence="2 3">
    <name type="scientific">Suillus fuscotomentosus</name>
    <dbReference type="NCBI Taxonomy" id="1912939"/>
    <lineage>
        <taxon>Eukaryota</taxon>
        <taxon>Fungi</taxon>
        <taxon>Dikarya</taxon>
        <taxon>Basidiomycota</taxon>
        <taxon>Agaricomycotina</taxon>
        <taxon>Agaricomycetes</taxon>
        <taxon>Agaricomycetidae</taxon>
        <taxon>Boletales</taxon>
        <taxon>Suillineae</taxon>
        <taxon>Suillaceae</taxon>
        <taxon>Suillus</taxon>
    </lineage>
</organism>
<dbReference type="AlphaFoldDB" id="A0AAD4HC16"/>
<dbReference type="GO" id="GO:0003677">
    <property type="term" value="F:DNA binding"/>
    <property type="evidence" value="ECO:0007669"/>
    <property type="project" value="InterPro"/>
</dbReference>
<gene>
    <name evidence="2" type="ORF">F5891DRAFT_988909</name>
</gene>
<evidence type="ECO:0008006" key="4">
    <source>
        <dbReference type="Google" id="ProtNLM"/>
    </source>
</evidence>
<dbReference type="Gene3D" id="1.10.443.10">
    <property type="entry name" value="Intergrase catalytic core"/>
    <property type="match status" value="1"/>
</dbReference>
<keyword evidence="1" id="KW-0233">DNA recombination</keyword>
<dbReference type="GO" id="GO:0015074">
    <property type="term" value="P:DNA integration"/>
    <property type="evidence" value="ECO:0007669"/>
    <property type="project" value="InterPro"/>
</dbReference>
<dbReference type="PANTHER" id="PTHR34605:SF3">
    <property type="entry name" value="P CELL-TYPE AGGLUTINATION PROTEIN MAP4-LIKE-RELATED"/>
    <property type="match status" value="1"/>
</dbReference>
<protein>
    <recommendedName>
        <fullName evidence="4">DNA breaking-rejoining enzyme</fullName>
    </recommendedName>
</protein>
<dbReference type="EMBL" id="JABBWK010000259">
    <property type="protein sequence ID" value="KAG1886406.1"/>
    <property type="molecule type" value="Genomic_DNA"/>
</dbReference>
<dbReference type="InterPro" id="IPR013762">
    <property type="entry name" value="Integrase-like_cat_sf"/>
</dbReference>
<sequence length="426" mass="46979">MNIADALSRGDITSFLTGFPNAVASMPIPLPLHLADKIVQSFHRHEPPPPSAPYIESSHLCPHCKAAERLFTWRGPNSPPPATIEHPVICHLASIATCASLRDAASYGAGLRKFHRFCDIFSVPESNRLPASFELLHSFALWVVADPNSGDPLLSTEGSIPFGPVSVGVARKYLSAVRAWHIAQGWPPPLSDSNHDRINWSLRGLENLHGGRRRPIRPPITLSMLTALKATLVLSDPFDTCIWAMAACAFFRMMRFGEVSVASRAAFSPSKHLNRADTFFDRDLRCKPYARLDLPSAKTARPGERQSVFLNEQGDLCPLTALHNLASVVPALASDPLFSWHDSKGDVHPMAKVRAIERINSILVAWGWGTTFGHSFRIGGASFYLAKKVDPEIVRITGRWKSLAYETYIWAFEQISSQHLANAALL</sequence>
<evidence type="ECO:0000256" key="1">
    <source>
        <dbReference type="ARBA" id="ARBA00023172"/>
    </source>
</evidence>
<dbReference type="InterPro" id="IPR011010">
    <property type="entry name" value="DNA_brk_join_enz"/>
</dbReference>
<accession>A0AAD4HC16</accession>
<proteinExistence type="predicted"/>
<dbReference type="Proteomes" id="UP001195769">
    <property type="component" value="Unassembled WGS sequence"/>
</dbReference>
<dbReference type="SUPFAM" id="SSF56349">
    <property type="entry name" value="DNA breaking-rejoining enzymes"/>
    <property type="match status" value="1"/>
</dbReference>
<dbReference type="GO" id="GO:0006310">
    <property type="term" value="P:DNA recombination"/>
    <property type="evidence" value="ECO:0007669"/>
    <property type="project" value="UniProtKB-KW"/>
</dbReference>
<evidence type="ECO:0000313" key="2">
    <source>
        <dbReference type="EMBL" id="KAG1886406.1"/>
    </source>
</evidence>
<dbReference type="GeneID" id="64672338"/>
<name>A0AAD4HC16_9AGAM</name>
<dbReference type="InterPro" id="IPR052925">
    <property type="entry name" value="Phage_Integrase-like_Recomb"/>
</dbReference>
<evidence type="ECO:0000313" key="3">
    <source>
        <dbReference type="Proteomes" id="UP001195769"/>
    </source>
</evidence>
<dbReference type="PANTHER" id="PTHR34605">
    <property type="entry name" value="PHAGE_INTEGRASE DOMAIN-CONTAINING PROTEIN"/>
    <property type="match status" value="1"/>
</dbReference>
<dbReference type="RefSeq" id="XP_041216618.1">
    <property type="nucleotide sequence ID" value="XM_041378040.1"/>
</dbReference>
<reference evidence="2" key="1">
    <citation type="journal article" date="2020" name="New Phytol.">
        <title>Comparative genomics reveals dynamic genome evolution in host specialist ectomycorrhizal fungi.</title>
        <authorList>
            <person name="Lofgren L.A."/>
            <person name="Nguyen N.H."/>
            <person name="Vilgalys R."/>
            <person name="Ruytinx J."/>
            <person name="Liao H.L."/>
            <person name="Branco S."/>
            <person name="Kuo A."/>
            <person name="LaButti K."/>
            <person name="Lipzen A."/>
            <person name="Andreopoulos W."/>
            <person name="Pangilinan J."/>
            <person name="Riley R."/>
            <person name="Hundley H."/>
            <person name="Na H."/>
            <person name="Barry K."/>
            <person name="Grigoriev I.V."/>
            <person name="Stajich J.E."/>
            <person name="Kennedy P.G."/>
        </authorList>
    </citation>
    <scope>NUCLEOTIDE SEQUENCE</scope>
    <source>
        <strain evidence="2">FC203</strain>
    </source>
</reference>
<comment type="caution">
    <text evidence="2">The sequence shown here is derived from an EMBL/GenBank/DDBJ whole genome shotgun (WGS) entry which is preliminary data.</text>
</comment>